<dbReference type="InterPro" id="IPR007712">
    <property type="entry name" value="RelE/ParE_toxin"/>
</dbReference>
<dbReference type="Gene3D" id="3.30.2310.20">
    <property type="entry name" value="RelE-like"/>
    <property type="match status" value="1"/>
</dbReference>
<dbReference type="EMBL" id="MHVI01000032">
    <property type="protein sequence ID" value="OHA90493.1"/>
    <property type="molecule type" value="Genomic_DNA"/>
</dbReference>
<dbReference type="AlphaFoldDB" id="A0A1G2SZP0"/>
<comment type="caution">
    <text evidence="2">The sequence shown here is derived from an EMBL/GenBank/DDBJ whole genome shotgun (WGS) entry which is preliminary data.</text>
</comment>
<proteinExistence type="predicted"/>
<reference evidence="2 3" key="1">
    <citation type="journal article" date="2016" name="Nat. Commun.">
        <title>Thousands of microbial genomes shed light on interconnected biogeochemical processes in an aquifer system.</title>
        <authorList>
            <person name="Anantharaman K."/>
            <person name="Brown C.T."/>
            <person name="Hug L.A."/>
            <person name="Sharon I."/>
            <person name="Castelle C.J."/>
            <person name="Probst A.J."/>
            <person name="Thomas B.C."/>
            <person name="Singh A."/>
            <person name="Wilkins M.J."/>
            <person name="Karaoz U."/>
            <person name="Brodie E.L."/>
            <person name="Williams K.H."/>
            <person name="Hubbard S.S."/>
            <person name="Banfield J.F."/>
        </authorList>
    </citation>
    <scope>NUCLEOTIDE SEQUENCE [LARGE SCALE GENOMIC DNA]</scope>
</reference>
<keyword evidence="1" id="KW-1277">Toxin-antitoxin system</keyword>
<evidence type="ECO:0008006" key="4">
    <source>
        <dbReference type="Google" id="ProtNLM"/>
    </source>
</evidence>
<name>A0A1G2SZP0_9BACT</name>
<evidence type="ECO:0000256" key="1">
    <source>
        <dbReference type="ARBA" id="ARBA00022649"/>
    </source>
</evidence>
<dbReference type="Proteomes" id="UP000177746">
    <property type="component" value="Unassembled WGS sequence"/>
</dbReference>
<organism evidence="2 3">
    <name type="scientific">Candidatus Zambryskibacteria bacterium RIFCSPHIGHO2_01_FULL_46_30</name>
    <dbReference type="NCBI Taxonomy" id="1802739"/>
    <lineage>
        <taxon>Bacteria</taxon>
        <taxon>Candidatus Zambryskiibacteriota</taxon>
    </lineage>
</organism>
<protein>
    <recommendedName>
        <fullName evidence="4">Plasmid stabilization protein</fullName>
    </recommendedName>
</protein>
<evidence type="ECO:0000313" key="2">
    <source>
        <dbReference type="EMBL" id="OHA90493.1"/>
    </source>
</evidence>
<dbReference type="SUPFAM" id="SSF143011">
    <property type="entry name" value="RelE-like"/>
    <property type="match status" value="1"/>
</dbReference>
<dbReference type="InterPro" id="IPR035093">
    <property type="entry name" value="RelE/ParE_toxin_dom_sf"/>
</dbReference>
<dbReference type="NCBIfam" id="TIGR02385">
    <property type="entry name" value="RelE_StbE"/>
    <property type="match status" value="1"/>
</dbReference>
<sequence length="86" mass="10397">MYQISFKPSFIKQIKSLDEKSRQEVLKKIELLKHKSNRRVLKVHKLHGRLSSYFSFSINYRIRIVFQFESRNEIALLDIGDHDIYK</sequence>
<accession>A0A1G2SZP0</accession>
<gene>
    <name evidence="2" type="ORF">A2665_02710</name>
</gene>
<evidence type="ECO:0000313" key="3">
    <source>
        <dbReference type="Proteomes" id="UP000177746"/>
    </source>
</evidence>